<keyword evidence="3 6" id="KW-0812">Transmembrane</keyword>
<dbReference type="GO" id="GO:0016020">
    <property type="term" value="C:membrane"/>
    <property type="evidence" value="ECO:0007669"/>
    <property type="project" value="UniProtKB-SubCell"/>
</dbReference>
<evidence type="ECO:0000313" key="8">
    <source>
        <dbReference type="Proteomes" id="UP000199128"/>
    </source>
</evidence>
<feature type="transmembrane region" description="Helical" evidence="6">
    <location>
        <begin position="38"/>
        <end position="56"/>
    </location>
</feature>
<keyword evidence="2" id="KW-0813">Transport</keyword>
<evidence type="ECO:0000256" key="6">
    <source>
        <dbReference type="SAM" id="Phobius"/>
    </source>
</evidence>
<gene>
    <name evidence="7" type="ORF">SAMN05216446_0782</name>
</gene>
<keyword evidence="5 6" id="KW-0472">Membrane</keyword>
<accession>A0A1H9P2W2</accession>
<reference evidence="8" key="1">
    <citation type="submission" date="2016-10" db="EMBL/GenBank/DDBJ databases">
        <authorList>
            <person name="Varghese N."/>
            <person name="Submissions S."/>
        </authorList>
    </citation>
    <scope>NUCLEOTIDE SEQUENCE [LARGE SCALE GENOMIC DNA]</scope>
    <source>
        <strain evidence="8">KHGC19</strain>
    </source>
</reference>
<organism evidence="7 8">
    <name type="scientific">Parafannyhessea umbonata</name>
    <dbReference type="NCBI Taxonomy" id="604330"/>
    <lineage>
        <taxon>Bacteria</taxon>
        <taxon>Bacillati</taxon>
        <taxon>Actinomycetota</taxon>
        <taxon>Coriobacteriia</taxon>
        <taxon>Coriobacteriales</taxon>
        <taxon>Atopobiaceae</taxon>
        <taxon>Parafannyhessea</taxon>
    </lineage>
</organism>
<feature type="transmembrane region" description="Helical" evidence="6">
    <location>
        <begin position="133"/>
        <end position="156"/>
    </location>
</feature>
<evidence type="ECO:0000256" key="5">
    <source>
        <dbReference type="ARBA" id="ARBA00023136"/>
    </source>
</evidence>
<dbReference type="InterPro" id="IPR001204">
    <property type="entry name" value="Phos_transporter"/>
</dbReference>
<dbReference type="Proteomes" id="UP000199128">
    <property type="component" value="Unassembled WGS sequence"/>
</dbReference>
<dbReference type="AlphaFoldDB" id="A0A1H9P2W2"/>
<dbReference type="GO" id="GO:0005315">
    <property type="term" value="F:phosphate transmembrane transporter activity"/>
    <property type="evidence" value="ECO:0007669"/>
    <property type="project" value="InterPro"/>
</dbReference>
<proteinExistence type="predicted"/>
<feature type="transmembrane region" description="Helical" evidence="6">
    <location>
        <begin position="305"/>
        <end position="330"/>
    </location>
</feature>
<sequence>MVSALLVCVLVAALVFEFINGFHDTANAIATTVYTKALPVRTAIAMSAVMNFVGALTSEKVALTISKGLVDIQLDLYVILAALIGAIVWDFFTWWRSIPSSSSHALIGSLIGATIVHTGTTQHVIWDGVVGKVVIPLFTSPLIGMALGFLIMKLVFELFANWTPHKANGLFHKLEIVSSAFMAYSHGNNDAQKTMGIITLALVSAGLADPALGVPLWVKITCAVTMAIGTSIGGQRIMRTVGDGVTKLTPVIGFVAQTSSTVAIELMTALGAPVSTTQVVTTSIMGAGSARRRSSVRWGAARKIIAAWFITLPITILLGGLSAFFIGRILGMA</sequence>
<evidence type="ECO:0000256" key="4">
    <source>
        <dbReference type="ARBA" id="ARBA00022989"/>
    </source>
</evidence>
<evidence type="ECO:0000256" key="1">
    <source>
        <dbReference type="ARBA" id="ARBA00004141"/>
    </source>
</evidence>
<dbReference type="PANTHER" id="PTHR11101:SF80">
    <property type="entry name" value="PHOSPHATE TRANSPORTER"/>
    <property type="match status" value="1"/>
</dbReference>
<dbReference type="EMBL" id="FOGP01000002">
    <property type="protein sequence ID" value="SER42532.1"/>
    <property type="molecule type" value="Genomic_DNA"/>
</dbReference>
<keyword evidence="4 6" id="KW-1133">Transmembrane helix</keyword>
<dbReference type="GO" id="GO:0035435">
    <property type="term" value="P:phosphate ion transmembrane transport"/>
    <property type="evidence" value="ECO:0007669"/>
    <property type="project" value="TreeGrafter"/>
</dbReference>
<protein>
    <submittedName>
        <fullName evidence="7">Inorganic phosphate transporter, PiT family</fullName>
    </submittedName>
</protein>
<feature type="transmembrane region" description="Helical" evidence="6">
    <location>
        <begin position="76"/>
        <end position="95"/>
    </location>
</feature>
<evidence type="ECO:0000256" key="2">
    <source>
        <dbReference type="ARBA" id="ARBA00022448"/>
    </source>
</evidence>
<name>A0A1H9P2W2_9ACTN</name>
<dbReference type="PANTHER" id="PTHR11101">
    <property type="entry name" value="PHOSPHATE TRANSPORTER"/>
    <property type="match status" value="1"/>
</dbReference>
<dbReference type="RefSeq" id="WP_091008449.1">
    <property type="nucleotide sequence ID" value="NZ_FOGP01000002.1"/>
</dbReference>
<evidence type="ECO:0000313" key="7">
    <source>
        <dbReference type="EMBL" id="SER42532.1"/>
    </source>
</evidence>
<comment type="subcellular location">
    <subcellularLocation>
        <location evidence="1">Membrane</location>
        <topology evidence="1">Multi-pass membrane protein</topology>
    </subcellularLocation>
</comment>
<dbReference type="Pfam" id="PF01384">
    <property type="entry name" value="PHO4"/>
    <property type="match status" value="1"/>
</dbReference>
<evidence type="ECO:0000256" key="3">
    <source>
        <dbReference type="ARBA" id="ARBA00022692"/>
    </source>
</evidence>